<comment type="caution">
    <text evidence="2">The sequence shown here is derived from an EMBL/GenBank/DDBJ whole genome shotgun (WGS) entry which is preliminary data.</text>
</comment>
<evidence type="ECO:0000313" key="3">
    <source>
        <dbReference type="Proteomes" id="UP001165460"/>
    </source>
</evidence>
<dbReference type="Proteomes" id="UP001165460">
    <property type="component" value="Unassembled WGS sequence"/>
</dbReference>
<feature type="compositionally biased region" description="Basic and acidic residues" evidence="1">
    <location>
        <begin position="1"/>
        <end position="21"/>
    </location>
</feature>
<proteinExistence type="predicted"/>
<reference evidence="2" key="1">
    <citation type="submission" date="2022-03" db="EMBL/GenBank/DDBJ databases">
        <authorList>
            <person name="Woo C.Y."/>
        </authorList>
    </citation>
    <scope>NUCLEOTIDE SEQUENCE</scope>
    <source>
        <strain evidence="2">CYS-01</strain>
    </source>
</reference>
<dbReference type="EMBL" id="JALGBH010000001">
    <property type="protein sequence ID" value="MCJ0742295.1"/>
    <property type="molecule type" value="Genomic_DNA"/>
</dbReference>
<feature type="region of interest" description="Disordered" evidence="1">
    <location>
        <begin position="111"/>
        <end position="133"/>
    </location>
</feature>
<dbReference type="RefSeq" id="WP_243360626.1">
    <property type="nucleotide sequence ID" value="NZ_JALGBH010000001.1"/>
</dbReference>
<accession>A0ABS9ZUN6</accession>
<evidence type="ECO:0008006" key="4">
    <source>
        <dbReference type="Google" id="ProtNLM"/>
    </source>
</evidence>
<evidence type="ECO:0000313" key="2">
    <source>
        <dbReference type="EMBL" id="MCJ0742295.1"/>
    </source>
</evidence>
<evidence type="ECO:0000256" key="1">
    <source>
        <dbReference type="SAM" id="MobiDB-lite"/>
    </source>
</evidence>
<sequence length="133" mass="15290">MDNKANKDAKDKLHDELRASQDIDNLAFNEEKQSFEYDTESTDDTYRHPLDYDTVSTGAVNDDSSYDEANPYVGDEYDDNDALIHDELEENAMHIDETGESVNLNMEDKILGRTDEDLRDDLDEEGYPKKDTQ</sequence>
<organism evidence="2 3">
    <name type="scientific">Pedobacter montanisoli</name>
    <dbReference type="NCBI Taxonomy" id="2923277"/>
    <lineage>
        <taxon>Bacteria</taxon>
        <taxon>Pseudomonadati</taxon>
        <taxon>Bacteroidota</taxon>
        <taxon>Sphingobacteriia</taxon>
        <taxon>Sphingobacteriales</taxon>
        <taxon>Sphingobacteriaceae</taxon>
        <taxon>Pedobacter</taxon>
    </lineage>
</organism>
<keyword evidence="3" id="KW-1185">Reference proteome</keyword>
<gene>
    <name evidence="2" type="ORF">MMF97_06185</name>
</gene>
<feature type="region of interest" description="Disordered" evidence="1">
    <location>
        <begin position="1"/>
        <end position="70"/>
    </location>
</feature>
<protein>
    <recommendedName>
        <fullName evidence="4">DNA primase</fullName>
    </recommendedName>
</protein>
<feature type="compositionally biased region" description="Polar residues" evidence="1">
    <location>
        <begin position="54"/>
        <end position="63"/>
    </location>
</feature>
<name>A0ABS9ZUN6_9SPHI</name>